<evidence type="ECO:0000256" key="3">
    <source>
        <dbReference type="ARBA" id="ARBA00022741"/>
    </source>
</evidence>
<dbReference type="PROSITE" id="PS50011">
    <property type="entry name" value="PROTEIN_KINASE_DOM"/>
    <property type="match status" value="1"/>
</dbReference>
<protein>
    <recommendedName>
        <fullName evidence="6">Protein kinase domain-containing protein</fullName>
    </recommendedName>
</protein>
<keyword evidence="4" id="KW-0418">Kinase</keyword>
<keyword evidence="2" id="KW-0808">Transferase</keyword>
<evidence type="ECO:0000256" key="1">
    <source>
        <dbReference type="ARBA" id="ARBA00022527"/>
    </source>
</evidence>
<comment type="caution">
    <text evidence="7">The sequence shown here is derived from an EMBL/GenBank/DDBJ whole genome shotgun (WGS) entry which is preliminary data.</text>
</comment>
<dbReference type="PANTHER" id="PTHR24353:SF147">
    <property type="entry name" value="CGMP-DEPENDENT SERINE_THREONIN PROTEIN KINASE-RELATED"/>
    <property type="match status" value="1"/>
</dbReference>
<proteinExistence type="predicted"/>
<sequence length="637" mass="66079">MMPAQVLQPVSPFYGMYADYEQVMDLLHTAVMADGGSRSTLQRIPRDHVVHVAHLGLGACCSVDLVAVHGAPDGSRLLAAAKSCYLPPSDPRMKASFKEAELLRRCADCAFIMQLLNVIQYNPLEDGPITSGGGGLPSGAGASAFAAAKTSFEAGGLSRSSSLAAPHGYMQGQAGLHSYDLGAFGGQNGSLMDSAGTEGAGGGSWAGGGGGHLASAHSGQLHLNHVASGGFSQSGPSFSNVPSSGSPGYQAWEQWRGGGHENDVEQQVRQRMASISDVRRNSLTLSATSRGSFSMGTSAAGGWDPAAVAGAAASGYGGGWAHGHGAGGAFGTCGLDSPTAGGLQGRPSDRRGSMEILEMYGGTGFGGTGLGVGTGGMGAWGPSGSGGGDGAQGRGGPNAPIMYTLLVGWARCGDLRRLVQLQLAKNAAQGKQNTGASSVPTMQPLFCEDAARFYVGCLLLALEHLHCRLNTVHRDLKLANLLLLGNGYAIVGDLGTAVDLGTVPNGRLTSRVGSPGHMAPECANRDEAGYDLSADMWSVGACLFSLLTGSLPAGVAGPSNRSWTPPLSRHWSHELQDFLGRLLAWSPRDRPTVAQAMKDPWFRNFNWGALRSQKMTPPSNTPWRELLWWPKVNRGLL</sequence>
<dbReference type="GO" id="GO:0004674">
    <property type="term" value="F:protein serine/threonine kinase activity"/>
    <property type="evidence" value="ECO:0007669"/>
    <property type="project" value="UniProtKB-KW"/>
</dbReference>
<dbReference type="GO" id="GO:0005524">
    <property type="term" value="F:ATP binding"/>
    <property type="evidence" value="ECO:0007669"/>
    <property type="project" value="UniProtKB-KW"/>
</dbReference>
<keyword evidence="5" id="KW-0067">ATP-binding</keyword>
<name>A0A835W9V0_CHLIN</name>
<evidence type="ECO:0000256" key="5">
    <source>
        <dbReference type="ARBA" id="ARBA00022840"/>
    </source>
</evidence>
<reference evidence="7" key="1">
    <citation type="journal article" date="2020" name="bioRxiv">
        <title>Comparative genomics of Chlamydomonas.</title>
        <authorList>
            <person name="Craig R.J."/>
            <person name="Hasan A.R."/>
            <person name="Ness R.W."/>
            <person name="Keightley P.D."/>
        </authorList>
    </citation>
    <scope>NUCLEOTIDE SEQUENCE</scope>
    <source>
        <strain evidence="7">SAG 7.73</strain>
    </source>
</reference>
<evidence type="ECO:0000313" key="8">
    <source>
        <dbReference type="Proteomes" id="UP000650467"/>
    </source>
</evidence>
<keyword evidence="1" id="KW-0723">Serine/threonine-protein kinase</keyword>
<evidence type="ECO:0000256" key="2">
    <source>
        <dbReference type="ARBA" id="ARBA00022679"/>
    </source>
</evidence>
<gene>
    <name evidence="7" type="ORF">HXX76_002671</name>
</gene>
<dbReference type="SMART" id="SM00220">
    <property type="entry name" value="S_TKc"/>
    <property type="match status" value="1"/>
</dbReference>
<evidence type="ECO:0000256" key="4">
    <source>
        <dbReference type="ARBA" id="ARBA00022777"/>
    </source>
</evidence>
<feature type="domain" description="Protein kinase" evidence="6">
    <location>
        <begin position="282"/>
        <end position="602"/>
    </location>
</feature>
<dbReference type="InterPro" id="IPR011009">
    <property type="entry name" value="Kinase-like_dom_sf"/>
</dbReference>
<dbReference type="SUPFAM" id="SSF56112">
    <property type="entry name" value="Protein kinase-like (PK-like)"/>
    <property type="match status" value="1"/>
</dbReference>
<dbReference type="Proteomes" id="UP000650467">
    <property type="component" value="Unassembled WGS sequence"/>
</dbReference>
<accession>A0A835W9V0</accession>
<organism evidence="7 8">
    <name type="scientific">Chlamydomonas incerta</name>
    <dbReference type="NCBI Taxonomy" id="51695"/>
    <lineage>
        <taxon>Eukaryota</taxon>
        <taxon>Viridiplantae</taxon>
        <taxon>Chlorophyta</taxon>
        <taxon>core chlorophytes</taxon>
        <taxon>Chlorophyceae</taxon>
        <taxon>CS clade</taxon>
        <taxon>Chlamydomonadales</taxon>
        <taxon>Chlamydomonadaceae</taxon>
        <taxon>Chlamydomonas</taxon>
    </lineage>
</organism>
<dbReference type="EMBL" id="JAEHOC010000004">
    <property type="protein sequence ID" value="KAG2442586.1"/>
    <property type="molecule type" value="Genomic_DNA"/>
</dbReference>
<dbReference type="Gene3D" id="1.10.510.10">
    <property type="entry name" value="Transferase(Phosphotransferase) domain 1"/>
    <property type="match status" value="1"/>
</dbReference>
<dbReference type="PANTHER" id="PTHR24353">
    <property type="entry name" value="CYCLIC NUCLEOTIDE-DEPENDENT PROTEIN KINASE"/>
    <property type="match status" value="1"/>
</dbReference>
<dbReference type="Pfam" id="PF00069">
    <property type="entry name" value="Pkinase"/>
    <property type="match status" value="1"/>
</dbReference>
<evidence type="ECO:0000259" key="6">
    <source>
        <dbReference type="PROSITE" id="PS50011"/>
    </source>
</evidence>
<keyword evidence="3" id="KW-0547">Nucleotide-binding</keyword>
<dbReference type="AlphaFoldDB" id="A0A835W9V0"/>
<dbReference type="InterPro" id="IPR000719">
    <property type="entry name" value="Prot_kinase_dom"/>
</dbReference>
<dbReference type="OrthoDB" id="410920at2759"/>
<keyword evidence="8" id="KW-1185">Reference proteome</keyword>
<evidence type="ECO:0000313" key="7">
    <source>
        <dbReference type="EMBL" id="KAG2442586.1"/>
    </source>
</evidence>